<evidence type="ECO:0000256" key="9">
    <source>
        <dbReference type="ARBA" id="ARBA00023128"/>
    </source>
</evidence>
<keyword evidence="9" id="KW-0496">Mitochondrion</keyword>
<dbReference type="EMBL" id="MTYJ01000081">
    <property type="protein sequence ID" value="OQV15916.1"/>
    <property type="molecule type" value="Genomic_DNA"/>
</dbReference>
<comment type="subcellular location">
    <subcellularLocation>
        <location evidence="1">Mitochondrion membrane</location>
        <topology evidence="1">Multi-pass membrane protein</topology>
    </subcellularLocation>
</comment>
<feature type="transmembrane region" description="Helical" evidence="15">
    <location>
        <begin position="103"/>
        <end position="124"/>
    </location>
</feature>
<feature type="transmembrane region" description="Helical" evidence="15">
    <location>
        <begin position="136"/>
        <end position="157"/>
    </location>
</feature>
<dbReference type="GO" id="GO:0031966">
    <property type="term" value="C:mitochondrial membrane"/>
    <property type="evidence" value="ECO:0007669"/>
    <property type="project" value="UniProtKB-SubCell"/>
</dbReference>
<keyword evidence="5" id="KW-0808">Transferase</keyword>
<comment type="similarity">
    <text evidence="2">Belongs to the UbiA prenyltransferase family.</text>
</comment>
<evidence type="ECO:0000313" key="17">
    <source>
        <dbReference type="Proteomes" id="UP000192578"/>
    </source>
</evidence>
<dbReference type="Gene3D" id="1.10.357.140">
    <property type="entry name" value="UbiA prenyltransferase"/>
    <property type="match status" value="1"/>
</dbReference>
<keyword evidence="17" id="KW-1185">Reference proteome</keyword>
<evidence type="ECO:0000256" key="3">
    <source>
        <dbReference type="ARBA" id="ARBA00012292"/>
    </source>
</evidence>
<dbReference type="NCBIfam" id="TIGR01473">
    <property type="entry name" value="cyoE_ctaB"/>
    <property type="match status" value="1"/>
</dbReference>
<dbReference type="PROSITE" id="PS00943">
    <property type="entry name" value="UBIA"/>
    <property type="match status" value="1"/>
</dbReference>
<dbReference type="OrthoDB" id="5211at2759"/>
<keyword evidence="7" id="KW-0809">Transit peptide</keyword>
<feature type="transmembrane region" description="Helical" evidence="15">
    <location>
        <begin position="163"/>
        <end position="183"/>
    </location>
</feature>
<organism evidence="16 17">
    <name type="scientific">Hypsibius exemplaris</name>
    <name type="common">Freshwater tardigrade</name>
    <dbReference type="NCBI Taxonomy" id="2072580"/>
    <lineage>
        <taxon>Eukaryota</taxon>
        <taxon>Metazoa</taxon>
        <taxon>Ecdysozoa</taxon>
        <taxon>Tardigrada</taxon>
        <taxon>Eutardigrada</taxon>
        <taxon>Parachela</taxon>
        <taxon>Hypsibioidea</taxon>
        <taxon>Hypsibiidae</taxon>
        <taxon>Hypsibius</taxon>
    </lineage>
</organism>
<dbReference type="InterPro" id="IPR030470">
    <property type="entry name" value="UbiA_prenylTrfase_CS"/>
</dbReference>
<evidence type="ECO:0000256" key="1">
    <source>
        <dbReference type="ARBA" id="ARBA00004225"/>
    </source>
</evidence>
<keyword evidence="10" id="KW-0350">Heme biosynthesis</keyword>
<dbReference type="PANTHER" id="PTHR43448:SF2">
    <property type="entry name" value="PROTOHEME IX FARNESYLTRANSFERASE, MITOCHONDRIAL"/>
    <property type="match status" value="1"/>
</dbReference>
<dbReference type="InterPro" id="IPR006369">
    <property type="entry name" value="Protohaem_IX_farnesylTrfase"/>
</dbReference>
<dbReference type="EC" id="2.5.1.141" evidence="3"/>
<protein>
    <recommendedName>
        <fullName evidence="4">Protoheme IX farnesyltransferase, mitochondrial</fullName>
        <ecNumber evidence="3">2.5.1.141</ecNumber>
    </recommendedName>
    <alternativeName>
        <fullName evidence="12">Heme O synthase</fullName>
    </alternativeName>
</protein>
<evidence type="ECO:0000256" key="15">
    <source>
        <dbReference type="SAM" id="Phobius"/>
    </source>
</evidence>
<proteinExistence type="inferred from homology"/>
<dbReference type="HAMAP" id="MF_00154">
    <property type="entry name" value="CyoE_CtaB"/>
    <property type="match status" value="1"/>
</dbReference>
<evidence type="ECO:0000256" key="6">
    <source>
        <dbReference type="ARBA" id="ARBA00022692"/>
    </source>
</evidence>
<dbReference type="Proteomes" id="UP000192578">
    <property type="component" value="Unassembled WGS sequence"/>
</dbReference>
<sequence length="330" mass="35587">MRIDVGSALRYCAQLSKSRLTGLVVATTVSGYAMAPGVISPTTLALVSVGTALTSSAANSINQFLEVPYDSQMSRTRNRVLVRGVISPLHAVSFGVITGATGLLTLASVNPLTACLGAANLLLYTSVYTPMKRVSIANTWIGAVVGAIPPVMGWTACTGSLDLGALVLGGILFSWQFPHFNALSWNLRGDYSRAGYRMMCVTDPDLCRRTALRHAVILSGLCCLAPVVDLTTWTFALDSLPFNLYMVYLSWRFYQSADSQTSRKLFRYSLIYLPAVMILLFISKKTWGVEAAHPPAATEPAEEAQGKTPRRTAAKPQPDAVETTKAIKQV</sequence>
<feature type="transmembrane region" description="Helical" evidence="15">
    <location>
        <begin position="265"/>
        <end position="282"/>
    </location>
</feature>
<keyword evidence="8 15" id="KW-1133">Transmembrane helix</keyword>
<feature type="transmembrane region" description="Helical" evidence="15">
    <location>
        <begin position="215"/>
        <end position="236"/>
    </location>
</feature>
<name>A0A1W0WL39_HYPEX</name>
<reference evidence="17" key="1">
    <citation type="submission" date="2017-01" db="EMBL/GenBank/DDBJ databases">
        <title>Comparative genomics of anhydrobiosis in the tardigrade Hypsibius dujardini.</title>
        <authorList>
            <person name="Yoshida Y."/>
            <person name="Koutsovoulos G."/>
            <person name="Laetsch D."/>
            <person name="Stevens L."/>
            <person name="Kumar S."/>
            <person name="Horikawa D."/>
            <person name="Ishino K."/>
            <person name="Komine S."/>
            <person name="Tomita M."/>
            <person name="Blaxter M."/>
            <person name="Arakawa K."/>
        </authorList>
    </citation>
    <scope>NUCLEOTIDE SEQUENCE [LARGE SCALE GENOMIC DNA]</scope>
    <source>
        <strain evidence="17">Z151</strain>
    </source>
</reference>
<dbReference type="GO" id="GO:0006784">
    <property type="term" value="P:heme A biosynthetic process"/>
    <property type="evidence" value="ECO:0007669"/>
    <property type="project" value="TreeGrafter"/>
</dbReference>
<evidence type="ECO:0000256" key="10">
    <source>
        <dbReference type="ARBA" id="ARBA00023133"/>
    </source>
</evidence>
<evidence type="ECO:0000256" key="8">
    <source>
        <dbReference type="ARBA" id="ARBA00022989"/>
    </source>
</evidence>
<dbReference type="InterPro" id="IPR000537">
    <property type="entry name" value="UbiA_prenyltransferase"/>
</dbReference>
<dbReference type="Pfam" id="PF01040">
    <property type="entry name" value="UbiA"/>
    <property type="match status" value="1"/>
</dbReference>
<keyword evidence="11 15" id="KW-0472">Membrane</keyword>
<evidence type="ECO:0000256" key="13">
    <source>
        <dbReference type="ARBA" id="ARBA00047690"/>
    </source>
</evidence>
<dbReference type="CDD" id="cd13957">
    <property type="entry name" value="PT_UbiA_Cox10"/>
    <property type="match status" value="1"/>
</dbReference>
<comment type="catalytic activity">
    <reaction evidence="13">
        <text>heme b + (2E,6E)-farnesyl diphosphate + H2O = Fe(II)-heme o + diphosphate</text>
        <dbReference type="Rhea" id="RHEA:28070"/>
        <dbReference type="ChEBI" id="CHEBI:15377"/>
        <dbReference type="ChEBI" id="CHEBI:33019"/>
        <dbReference type="ChEBI" id="CHEBI:60344"/>
        <dbReference type="ChEBI" id="CHEBI:60530"/>
        <dbReference type="ChEBI" id="CHEBI:175763"/>
        <dbReference type="EC" id="2.5.1.141"/>
    </reaction>
</comment>
<evidence type="ECO:0000256" key="11">
    <source>
        <dbReference type="ARBA" id="ARBA00023136"/>
    </source>
</evidence>
<evidence type="ECO:0000256" key="4">
    <source>
        <dbReference type="ARBA" id="ARBA00016335"/>
    </source>
</evidence>
<dbReference type="GO" id="GO:0008495">
    <property type="term" value="F:protoheme IX farnesyltransferase activity"/>
    <property type="evidence" value="ECO:0007669"/>
    <property type="project" value="UniProtKB-EC"/>
</dbReference>
<keyword evidence="6 15" id="KW-0812">Transmembrane</keyword>
<evidence type="ECO:0000256" key="5">
    <source>
        <dbReference type="ARBA" id="ARBA00022679"/>
    </source>
</evidence>
<evidence type="ECO:0000256" key="14">
    <source>
        <dbReference type="SAM" id="MobiDB-lite"/>
    </source>
</evidence>
<dbReference type="InterPro" id="IPR044878">
    <property type="entry name" value="UbiA_sf"/>
</dbReference>
<dbReference type="PANTHER" id="PTHR43448">
    <property type="entry name" value="PROTOHEME IX FARNESYLTRANSFERASE, MITOCHONDRIAL"/>
    <property type="match status" value="1"/>
</dbReference>
<dbReference type="InterPro" id="IPR016315">
    <property type="entry name" value="Protohaem_IX_farnesylTrfase_mt"/>
</dbReference>
<evidence type="ECO:0000256" key="12">
    <source>
        <dbReference type="ARBA" id="ARBA00030253"/>
    </source>
</evidence>
<accession>A0A1W0WL39</accession>
<comment type="caution">
    <text evidence="16">The sequence shown here is derived from an EMBL/GenBank/DDBJ whole genome shotgun (WGS) entry which is preliminary data.</text>
</comment>
<evidence type="ECO:0000256" key="7">
    <source>
        <dbReference type="ARBA" id="ARBA00022946"/>
    </source>
</evidence>
<evidence type="ECO:0000313" key="16">
    <source>
        <dbReference type="EMBL" id="OQV15916.1"/>
    </source>
</evidence>
<dbReference type="PIRSF" id="PIRSF001773">
    <property type="entry name" value="COX10"/>
    <property type="match status" value="1"/>
</dbReference>
<dbReference type="FunFam" id="1.10.357.140:FF:000004">
    <property type="entry name" value="Protoheme IX farnesyltransferase, mitochondrial"/>
    <property type="match status" value="1"/>
</dbReference>
<gene>
    <name evidence="16" type="ORF">BV898_10012</name>
</gene>
<dbReference type="AlphaFoldDB" id="A0A1W0WL39"/>
<evidence type="ECO:0000256" key="2">
    <source>
        <dbReference type="ARBA" id="ARBA00005985"/>
    </source>
</evidence>
<feature type="region of interest" description="Disordered" evidence="14">
    <location>
        <begin position="293"/>
        <end position="330"/>
    </location>
</feature>